<dbReference type="Pfam" id="PF00069">
    <property type="entry name" value="Pkinase"/>
    <property type="match status" value="1"/>
</dbReference>
<dbReference type="SUPFAM" id="SSF56112">
    <property type="entry name" value="Protein kinase-like (PK-like)"/>
    <property type="match status" value="1"/>
</dbReference>
<dbReference type="VEuPathDB" id="FungiDB:Z520_12284"/>
<protein>
    <recommendedName>
        <fullName evidence="2">Protein kinase domain-containing protein</fullName>
    </recommendedName>
</protein>
<sequence length="193" mass="20942">MVNGRRLITAKIADLGTTKYDLSGNMQTYTGSGVYVASEFWEPKLHHTNAVDIWSFGIIMLELLTHQGTRLKGWDARLPPSPGCAPELDTSEPAAAYRTLIKGFQSPIKGWTAGQIEKWLKENVQADAGTSRKRGASSLREMGDDEEDRSLRGDYTAVSKPCANHGASPTSGLPDTVLLDLPSPGMKTPVARV</sequence>
<dbReference type="InterPro" id="IPR011009">
    <property type="entry name" value="Kinase-like_dom_sf"/>
</dbReference>
<dbReference type="GO" id="GO:0004672">
    <property type="term" value="F:protein kinase activity"/>
    <property type="evidence" value="ECO:0007669"/>
    <property type="project" value="InterPro"/>
</dbReference>
<dbReference type="OrthoDB" id="4159949at2759"/>
<dbReference type="GeneID" id="27718030"/>
<dbReference type="STRING" id="1442371.A0A0D2K6L4"/>
<evidence type="ECO:0000313" key="4">
    <source>
        <dbReference type="Proteomes" id="UP000053411"/>
    </source>
</evidence>
<dbReference type="AlphaFoldDB" id="A0A0D2K6L4"/>
<dbReference type="Gene3D" id="1.10.510.10">
    <property type="entry name" value="Transferase(Phosphotransferase) domain 1"/>
    <property type="match status" value="1"/>
</dbReference>
<dbReference type="InterPro" id="IPR000719">
    <property type="entry name" value="Prot_kinase_dom"/>
</dbReference>
<evidence type="ECO:0000256" key="1">
    <source>
        <dbReference type="SAM" id="MobiDB-lite"/>
    </source>
</evidence>
<name>A0A0D2K6L4_9EURO</name>
<dbReference type="RefSeq" id="XP_016626136.1">
    <property type="nucleotide sequence ID" value="XM_016782770.1"/>
</dbReference>
<dbReference type="Proteomes" id="UP000053411">
    <property type="component" value="Unassembled WGS sequence"/>
</dbReference>
<feature type="domain" description="Protein kinase" evidence="2">
    <location>
        <begin position="1"/>
        <end position="193"/>
    </location>
</feature>
<feature type="region of interest" description="Disordered" evidence="1">
    <location>
        <begin position="126"/>
        <end position="193"/>
    </location>
</feature>
<accession>A0A0D2K6L4</accession>
<proteinExistence type="predicted"/>
<gene>
    <name evidence="3" type="ORF">Z520_12284</name>
</gene>
<dbReference type="EMBL" id="KN848113">
    <property type="protein sequence ID" value="KIX92013.1"/>
    <property type="molecule type" value="Genomic_DNA"/>
</dbReference>
<reference evidence="3 4" key="1">
    <citation type="submission" date="2015-01" db="EMBL/GenBank/DDBJ databases">
        <title>The Genome Sequence of Fonsecaea multimorphosa CBS 102226.</title>
        <authorList>
            <consortium name="The Broad Institute Genomics Platform"/>
            <person name="Cuomo C."/>
            <person name="de Hoog S."/>
            <person name="Gorbushina A."/>
            <person name="Stielow B."/>
            <person name="Teixiera M."/>
            <person name="Abouelleil A."/>
            <person name="Chapman S.B."/>
            <person name="Priest M."/>
            <person name="Young S.K."/>
            <person name="Wortman J."/>
            <person name="Nusbaum C."/>
            <person name="Birren B."/>
        </authorList>
    </citation>
    <scope>NUCLEOTIDE SEQUENCE [LARGE SCALE GENOMIC DNA]</scope>
    <source>
        <strain evidence="3 4">CBS 102226</strain>
    </source>
</reference>
<evidence type="ECO:0000259" key="2">
    <source>
        <dbReference type="PROSITE" id="PS50011"/>
    </source>
</evidence>
<evidence type="ECO:0000313" key="3">
    <source>
        <dbReference type="EMBL" id="KIX92013.1"/>
    </source>
</evidence>
<dbReference type="PROSITE" id="PS50011">
    <property type="entry name" value="PROTEIN_KINASE_DOM"/>
    <property type="match status" value="1"/>
</dbReference>
<organism evidence="3 4">
    <name type="scientific">Fonsecaea multimorphosa CBS 102226</name>
    <dbReference type="NCBI Taxonomy" id="1442371"/>
    <lineage>
        <taxon>Eukaryota</taxon>
        <taxon>Fungi</taxon>
        <taxon>Dikarya</taxon>
        <taxon>Ascomycota</taxon>
        <taxon>Pezizomycotina</taxon>
        <taxon>Eurotiomycetes</taxon>
        <taxon>Chaetothyriomycetidae</taxon>
        <taxon>Chaetothyriales</taxon>
        <taxon>Herpotrichiellaceae</taxon>
        <taxon>Fonsecaea</taxon>
    </lineage>
</organism>
<keyword evidence="4" id="KW-1185">Reference proteome</keyword>
<dbReference type="GO" id="GO:0005524">
    <property type="term" value="F:ATP binding"/>
    <property type="evidence" value="ECO:0007669"/>
    <property type="project" value="InterPro"/>
</dbReference>